<dbReference type="Pfam" id="PF04879">
    <property type="entry name" value="Molybdop_Fe4S4"/>
    <property type="match status" value="1"/>
</dbReference>
<dbReference type="InterPro" id="IPR050123">
    <property type="entry name" value="Prok_molybdopt-oxidoreductase"/>
</dbReference>
<comment type="caution">
    <text evidence="19">The sequence shown here is derived from an EMBL/GenBank/DDBJ whole genome shotgun (WGS) entry which is preliminary data.</text>
</comment>
<dbReference type="InterPro" id="IPR017896">
    <property type="entry name" value="4Fe4S_Fe-S-bd"/>
</dbReference>
<dbReference type="Gene3D" id="3.40.50.740">
    <property type="match status" value="1"/>
</dbReference>
<dbReference type="GO" id="GO:0016020">
    <property type="term" value="C:membrane"/>
    <property type="evidence" value="ECO:0007669"/>
    <property type="project" value="UniProtKB-SubCell"/>
</dbReference>
<dbReference type="Pfam" id="PF22117">
    <property type="entry name" value="Fer4_Nqo3"/>
    <property type="match status" value="1"/>
</dbReference>
<dbReference type="FunFam" id="3.30.70.20:FF:000035">
    <property type="entry name" value="Iron hydrogenase 1"/>
    <property type="match status" value="1"/>
</dbReference>
<dbReference type="InterPro" id="IPR006656">
    <property type="entry name" value="Mopterin_OxRdtase"/>
</dbReference>
<evidence type="ECO:0000256" key="3">
    <source>
        <dbReference type="ARBA" id="ARBA00005404"/>
    </source>
</evidence>
<dbReference type="Pfam" id="PF13510">
    <property type="entry name" value="Fer2_4"/>
    <property type="match status" value="1"/>
</dbReference>
<dbReference type="InterPro" id="IPR001041">
    <property type="entry name" value="2Fe-2S_ferredoxin-type"/>
</dbReference>
<dbReference type="PROSITE" id="PS51669">
    <property type="entry name" value="4FE4S_MOW_BIS_MGD"/>
    <property type="match status" value="1"/>
</dbReference>
<feature type="domain" description="4Fe-4S ferredoxin-type" evidence="16">
    <location>
        <begin position="182"/>
        <end position="210"/>
    </location>
</feature>
<dbReference type="FunFam" id="3.10.20.740:FF:000004">
    <property type="entry name" value="NADH-quinone oxidoreductase"/>
    <property type="match status" value="1"/>
</dbReference>
<protein>
    <submittedName>
        <fullName evidence="19">NADH:ubiquinone oxidoreductase, subunit G, iron-sulfur binding</fullName>
    </submittedName>
</protein>
<evidence type="ECO:0000256" key="8">
    <source>
        <dbReference type="ARBA" id="ARBA00022967"/>
    </source>
</evidence>
<comment type="cofactor">
    <cofactor evidence="14">
        <name>[2Fe-2S] cluster</name>
        <dbReference type="ChEBI" id="CHEBI:190135"/>
    </cofactor>
</comment>
<feature type="domain" description="4Fe-4S Mo/W bis-MGD-type" evidence="17">
    <location>
        <begin position="218"/>
        <end position="273"/>
    </location>
</feature>
<dbReference type="eggNOG" id="COG3383">
    <property type="taxonomic scope" value="Bacteria"/>
</dbReference>
<dbReference type="GO" id="GO:0051539">
    <property type="term" value="F:4 iron, 4 sulfur cluster binding"/>
    <property type="evidence" value="ECO:0007669"/>
    <property type="project" value="UniProtKB-KW"/>
</dbReference>
<dbReference type="PROSITE" id="PS00198">
    <property type="entry name" value="4FE4S_FER_1"/>
    <property type="match status" value="1"/>
</dbReference>
<evidence type="ECO:0000259" key="15">
    <source>
        <dbReference type="PROSITE" id="PS51085"/>
    </source>
</evidence>
<dbReference type="Gene3D" id="3.10.20.740">
    <property type="match status" value="1"/>
</dbReference>
<dbReference type="InterPro" id="IPR006963">
    <property type="entry name" value="Mopterin_OxRdtase_4Fe-4S_dom"/>
</dbReference>
<dbReference type="PANTHER" id="PTHR43105:SF14">
    <property type="entry name" value="FORMATE DEHYDROGENASE H"/>
    <property type="match status" value="1"/>
</dbReference>
<evidence type="ECO:0000256" key="1">
    <source>
        <dbReference type="ARBA" id="ARBA00001966"/>
    </source>
</evidence>
<name>D6SM84_9BACT</name>
<keyword evidence="9" id="KW-0560">Oxidoreductase</keyword>
<evidence type="ECO:0000256" key="11">
    <source>
        <dbReference type="ARBA" id="ARBA00023014"/>
    </source>
</evidence>
<dbReference type="Pfam" id="PF10588">
    <property type="entry name" value="NADH-G_4Fe-4S_3"/>
    <property type="match status" value="1"/>
</dbReference>
<evidence type="ECO:0000256" key="5">
    <source>
        <dbReference type="ARBA" id="ARBA00022714"/>
    </source>
</evidence>
<gene>
    <name evidence="19" type="ORF">Dthio_PD3230</name>
</gene>
<evidence type="ECO:0000256" key="2">
    <source>
        <dbReference type="ARBA" id="ARBA00004370"/>
    </source>
</evidence>
<evidence type="ECO:0000256" key="14">
    <source>
        <dbReference type="ARBA" id="ARBA00034078"/>
    </source>
</evidence>
<comment type="cofactor">
    <cofactor evidence="1">
        <name>[4Fe-4S] cluster</name>
        <dbReference type="ChEBI" id="CHEBI:49883"/>
    </cofactor>
</comment>
<dbReference type="PROSITE" id="PS51379">
    <property type="entry name" value="4FE4S_FER_2"/>
    <property type="match status" value="2"/>
</dbReference>
<evidence type="ECO:0000259" key="17">
    <source>
        <dbReference type="PROSITE" id="PS51669"/>
    </source>
</evidence>
<keyword evidence="7" id="KW-0677">Repeat</keyword>
<keyword evidence="20" id="KW-1185">Reference proteome</keyword>
<evidence type="ECO:0000256" key="7">
    <source>
        <dbReference type="ARBA" id="ARBA00022737"/>
    </source>
</evidence>
<dbReference type="AlphaFoldDB" id="D6SM84"/>
<feature type="domain" description="4Fe-4S ferredoxin-type" evidence="16">
    <location>
        <begin position="141"/>
        <end position="171"/>
    </location>
</feature>
<dbReference type="Pfam" id="PF00384">
    <property type="entry name" value="Molybdopterin"/>
    <property type="match status" value="1"/>
</dbReference>
<evidence type="ECO:0000259" key="16">
    <source>
        <dbReference type="PROSITE" id="PS51379"/>
    </source>
</evidence>
<dbReference type="SUPFAM" id="SSF53706">
    <property type="entry name" value="Formate dehydrogenase/DMSO reductase, domains 1-3"/>
    <property type="match status" value="1"/>
</dbReference>
<dbReference type="GO" id="GO:0051537">
    <property type="term" value="F:2 iron, 2 sulfur cluster binding"/>
    <property type="evidence" value="ECO:0007669"/>
    <property type="project" value="UniProtKB-KW"/>
</dbReference>
<evidence type="ECO:0000256" key="9">
    <source>
        <dbReference type="ARBA" id="ARBA00023002"/>
    </source>
</evidence>
<sequence>MGTDMVTLNIDGKDVTVDKDSTILDAARKLDLTIPSLCHNPDLIPFGGCRLCLVEVTGTSRPVASCAALVQEGMKVKTSSNYLERLRRTNVELLLSDHPNDCMLCERAGNCKLQELAYYYGIRENRFEGENRKYPEQDQNPFIRREMEKCIMCGQCVRICDEIQGVGAIDFAYKGLWTKVCPPFEKDLDCEFCGQCVAVCPTGALTGRMWASKGRQKFREVDTVCPYCGCGCNLTLAVKKNEIARIYSRKDSINQGMLCVKGRFAYDFVNSPDRLTKPLIRTGAKKDFVLNRDNPYRESKKGHASRPDYEQFREASWEEALDLVALRLKEIKDRHGPDVIGGLASARCTNEDNYLFQKFMRMAVGTNNVDHCARY</sequence>
<dbReference type="CDD" id="cd00207">
    <property type="entry name" value="fer2"/>
    <property type="match status" value="1"/>
</dbReference>
<dbReference type="Gene3D" id="3.30.70.20">
    <property type="match status" value="1"/>
</dbReference>
<comment type="subcellular location">
    <subcellularLocation>
        <location evidence="2">Membrane</location>
    </subcellularLocation>
</comment>
<evidence type="ECO:0000313" key="19">
    <source>
        <dbReference type="EMBL" id="EFI35795.1"/>
    </source>
</evidence>
<comment type="similarity">
    <text evidence="3">Belongs to the complex I 75 kDa subunit family.</text>
</comment>
<dbReference type="Gene3D" id="2.20.25.90">
    <property type="entry name" value="ADC-like domains"/>
    <property type="match status" value="1"/>
</dbReference>
<feature type="domain" description="4Fe-4S His(Cys)3-ligated-type" evidence="18">
    <location>
        <begin position="82"/>
        <end position="121"/>
    </location>
</feature>
<dbReference type="SMART" id="SM00929">
    <property type="entry name" value="NADH-G_4Fe-4S_3"/>
    <property type="match status" value="1"/>
</dbReference>
<keyword evidence="5" id="KW-0001">2Fe-2S</keyword>
<keyword evidence="11" id="KW-0411">Iron-sulfur</keyword>
<dbReference type="InterPro" id="IPR019574">
    <property type="entry name" value="NADH_UbQ_OxRdtase_Gsu_4Fe4S-bd"/>
</dbReference>
<evidence type="ECO:0000313" key="20">
    <source>
        <dbReference type="Proteomes" id="UP000005496"/>
    </source>
</evidence>
<keyword evidence="4" id="KW-0004">4Fe-4S</keyword>
<dbReference type="Proteomes" id="UP000005496">
    <property type="component" value="Unassembled WGS sequence"/>
</dbReference>
<reference evidence="19" key="1">
    <citation type="submission" date="2010-05" db="EMBL/GenBank/DDBJ databases">
        <title>The draft genome of Desulfonatronospira thiodismutans ASO3-1.</title>
        <authorList>
            <consortium name="US DOE Joint Genome Institute (JGI-PGF)"/>
            <person name="Lucas S."/>
            <person name="Copeland A."/>
            <person name="Lapidus A."/>
            <person name="Cheng J.-F."/>
            <person name="Bruce D."/>
            <person name="Goodwin L."/>
            <person name="Pitluck S."/>
            <person name="Chertkov O."/>
            <person name="Brettin T."/>
            <person name="Detter J.C."/>
            <person name="Han C."/>
            <person name="Land M.L."/>
            <person name="Hauser L."/>
            <person name="Kyrpides N."/>
            <person name="Mikhailova N."/>
            <person name="Muyzer G."/>
            <person name="Woyke T."/>
        </authorList>
    </citation>
    <scope>NUCLEOTIDE SEQUENCE [LARGE SCALE GENOMIC DNA]</scope>
    <source>
        <strain evidence="19">ASO3-1</strain>
    </source>
</reference>
<dbReference type="SUPFAM" id="SSF54862">
    <property type="entry name" value="4Fe-4S ferredoxins"/>
    <property type="match status" value="1"/>
</dbReference>
<evidence type="ECO:0000256" key="13">
    <source>
        <dbReference type="ARBA" id="ARBA00023136"/>
    </source>
</evidence>
<dbReference type="GO" id="GO:0046872">
    <property type="term" value="F:metal ion binding"/>
    <property type="evidence" value="ECO:0007669"/>
    <property type="project" value="UniProtKB-KW"/>
</dbReference>
<dbReference type="InterPro" id="IPR054351">
    <property type="entry name" value="NADH_UbQ_OxRdtase_ferredoxin"/>
</dbReference>
<dbReference type="PANTHER" id="PTHR43105">
    <property type="entry name" value="RESPIRATORY NITRATE REDUCTASE"/>
    <property type="match status" value="1"/>
</dbReference>
<dbReference type="InterPro" id="IPR036010">
    <property type="entry name" value="2Fe-2S_ferredoxin-like_sf"/>
</dbReference>
<keyword evidence="12" id="KW-0520">NAD</keyword>
<dbReference type="PROSITE" id="PS51085">
    <property type="entry name" value="2FE2S_FER_2"/>
    <property type="match status" value="1"/>
</dbReference>
<keyword evidence="8" id="KW-1278">Translocase</keyword>
<evidence type="ECO:0000256" key="6">
    <source>
        <dbReference type="ARBA" id="ARBA00022723"/>
    </source>
</evidence>
<dbReference type="GO" id="GO:0022904">
    <property type="term" value="P:respiratory electron transport chain"/>
    <property type="evidence" value="ECO:0007669"/>
    <property type="project" value="TreeGrafter"/>
</dbReference>
<keyword evidence="10" id="KW-0408">Iron</keyword>
<proteinExistence type="inferred from homology"/>
<keyword evidence="6" id="KW-0479">Metal-binding</keyword>
<dbReference type="PROSITE" id="PS51839">
    <property type="entry name" value="4FE4S_HC3"/>
    <property type="match status" value="1"/>
</dbReference>
<accession>D6SM84</accession>
<dbReference type="SMART" id="SM00926">
    <property type="entry name" value="Molybdop_Fe4S4"/>
    <property type="match status" value="1"/>
</dbReference>
<dbReference type="SUPFAM" id="SSF54292">
    <property type="entry name" value="2Fe-2S ferredoxin-like"/>
    <property type="match status" value="1"/>
</dbReference>
<evidence type="ECO:0000256" key="12">
    <source>
        <dbReference type="ARBA" id="ARBA00023027"/>
    </source>
</evidence>
<evidence type="ECO:0000256" key="4">
    <source>
        <dbReference type="ARBA" id="ARBA00022485"/>
    </source>
</evidence>
<dbReference type="EMBL" id="ACJN02000001">
    <property type="protein sequence ID" value="EFI35795.1"/>
    <property type="molecule type" value="Genomic_DNA"/>
</dbReference>
<keyword evidence="13" id="KW-0472">Membrane</keyword>
<dbReference type="FunFam" id="2.20.25.90:FF:000001">
    <property type="entry name" value="Formate dehydrogenase subunit alpha"/>
    <property type="match status" value="1"/>
</dbReference>
<dbReference type="InterPro" id="IPR017900">
    <property type="entry name" value="4Fe4S_Fe_S_CS"/>
</dbReference>
<dbReference type="GO" id="GO:0003954">
    <property type="term" value="F:NADH dehydrogenase activity"/>
    <property type="evidence" value="ECO:0007669"/>
    <property type="project" value="TreeGrafter"/>
</dbReference>
<organism evidence="19 20">
    <name type="scientific">Desulfonatronospira thiodismutans ASO3-1</name>
    <dbReference type="NCBI Taxonomy" id="555779"/>
    <lineage>
        <taxon>Bacteria</taxon>
        <taxon>Pseudomonadati</taxon>
        <taxon>Thermodesulfobacteriota</taxon>
        <taxon>Desulfovibrionia</taxon>
        <taxon>Desulfovibrionales</taxon>
        <taxon>Desulfonatronovibrionaceae</taxon>
        <taxon>Desulfonatronospira</taxon>
    </lineage>
</organism>
<evidence type="ECO:0000259" key="18">
    <source>
        <dbReference type="PROSITE" id="PS51839"/>
    </source>
</evidence>
<evidence type="ECO:0000256" key="10">
    <source>
        <dbReference type="ARBA" id="ARBA00023004"/>
    </source>
</evidence>
<feature type="domain" description="2Fe-2S ferredoxin-type" evidence="15">
    <location>
        <begin position="4"/>
        <end position="82"/>
    </location>
</feature>